<dbReference type="Proteomes" id="UP000014937">
    <property type="component" value="Unassembled WGS sequence"/>
</dbReference>
<dbReference type="InterPro" id="IPR041657">
    <property type="entry name" value="HTH_17"/>
</dbReference>
<dbReference type="AlphaFoldDB" id="R6WX79"/>
<organism evidence="2 3">
    <name type="scientific">Phascolarctobacterium succinatutens CAG:287</name>
    <dbReference type="NCBI Taxonomy" id="1263101"/>
    <lineage>
        <taxon>Bacteria</taxon>
        <taxon>Bacillati</taxon>
        <taxon>Bacillota</taxon>
        <taxon>Negativicutes</taxon>
        <taxon>Acidaminococcales</taxon>
        <taxon>Acidaminococcaceae</taxon>
        <taxon>Phascolarctobacterium</taxon>
    </lineage>
</organism>
<name>R6WX79_9FIRM</name>
<dbReference type="InterPro" id="IPR010093">
    <property type="entry name" value="SinI_DNA-bd"/>
</dbReference>
<accession>R6WX79</accession>
<evidence type="ECO:0000313" key="2">
    <source>
        <dbReference type="EMBL" id="CDD11524.1"/>
    </source>
</evidence>
<feature type="domain" description="Helix-turn-helix" evidence="1">
    <location>
        <begin position="6"/>
        <end position="52"/>
    </location>
</feature>
<dbReference type="HOGENOM" id="CLU_187555_1_0_9"/>
<proteinExistence type="predicted"/>
<evidence type="ECO:0000259" key="1">
    <source>
        <dbReference type="Pfam" id="PF12728"/>
    </source>
</evidence>
<reference evidence="2" key="1">
    <citation type="submission" date="2012-11" db="EMBL/GenBank/DDBJ databases">
        <title>Dependencies among metagenomic species, viruses, plasmids and units of genetic variation.</title>
        <authorList>
            <person name="Nielsen H.B."/>
            <person name="Almeida M."/>
            <person name="Juncker A.S."/>
            <person name="Rasmussen S."/>
            <person name="Li J."/>
            <person name="Sunagawa S."/>
            <person name="Plichta D."/>
            <person name="Gautier L."/>
            <person name="Le Chatelier E."/>
            <person name="Peletier E."/>
            <person name="Bonde I."/>
            <person name="Nielsen T."/>
            <person name="Manichanh C."/>
            <person name="Arumugam M."/>
            <person name="Batto J."/>
            <person name="Santos M.B.Q.D."/>
            <person name="Blom N."/>
            <person name="Borruel N."/>
            <person name="Burgdorf K.S."/>
            <person name="Boumezbeur F."/>
            <person name="Casellas F."/>
            <person name="Dore J."/>
            <person name="Guarner F."/>
            <person name="Hansen T."/>
            <person name="Hildebrand F."/>
            <person name="Kaas R.S."/>
            <person name="Kennedy S."/>
            <person name="Kristiansen K."/>
            <person name="Kultima J.R."/>
            <person name="Leonard P."/>
            <person name="Levenez F."/>
            <person name="Lund O."/>
            <person name="Moumen B."/>
            <person name="Le Paslier D."/>
            <person name="Pons N."/>
            <person name="Pedersen O."/>
            <person name="Prifti E."/>
            <person name="Qin J."/>
            <person name="Raes J."/>
            <person name="Tap J."/>
            <person name="Tims S."/>
            <person name="Ussery D.W."/>
            <person name="Yamada T."/>
            <person name="MetaHit consortium"/>
            <person name="Renault P."/>
            <person name="Sicheritz-Ponten T."/>
            <person name="Bork P."/>
            <person name="Wang J."/>
            <person name="Brunak S."/>
            <person name="Ehrlich S.D."/>
        </authorList>
    </citation>
    <scope>NUCLEOTIDE SEQUENCE [LARGE SCALE GENOMIC DNA]</scope>
</reference>
<dbReference type="Pfam" id="PF12728">
    <property type="entry name" value="HTH_17"/>
    <property type="match status" value="1"/>
</dbReference>
<dbReference type="GO" id="GO:0003677">
    <property type="term" value="F:DNA binding"/>
    <property type="evidence" value="ECO:0007669"/>
    <property type="project" value="InterPro"/>
</dbReference>
<dbReference type="RefSeq" id="WP_021719643.1">
    <property type="nucleotide sequence ID" value="NZ_FR892771.1"/>
</dbReference>
<evidence type="ECO:0000313" key="3">
    <source>
        <dbReference type="Proteomes" id="UP000014937"/>
    </source>
</evidence>
<dbReference type="EMBL" id="CBGL010000090">
    <property type="protein sequence ID" value="CDD11524.1"/>
    <property type="molecule type" value="Genomic_DNA"/>
</dbReference>
<comment type="caution">
    <text evidence="2">The sequence shown here is derived from an EMBL/GenBank/DDBJ whole genome shotgun (WGS) entry which is preliminary data.</text>
</comment>
<protein>
    <submittedName>
        <fullName evidence="2">DNA binding domain excisionase family protein</fullName>
    </submittedName>
</protein>
<gene>
    <name evidence="2" type="ORF">BN587_00553</name>
</gene>
<dbReference type="NCBIfam" id="TIGR01764">
    <property type="entry name" value="excise"/>
    <property type="match status" value="1"/>
</dbReference>
<sequence>MASIELLTVAEVSKLLKCNVDYVYKLKKSGLLRFMKLGNLKCRRESLEEFLSTYDGKDVTDPFNVKEL</sequence>